<accession>A0ABP5RMD7</accession>
<sequence>MREDVMTAGTELRVYPEPADVFVADQVELAEHLHPLISIDLAGVDPAWHGWIHLVSPLEPASGYLGDHTEAFHSPLQKTNWLGFSIEDDRYRLLGDRRYFVQATTREELPDPWPGFRAELDGHCESEGRSYLAHRDAFRREGVLLMRHDNGSLRSVGPNAMALLEQLGGDADPHGNWVRPELFHIEYDDDSAWPVSPSGNPFRFVASVPGWHYRGTGADSILLFFEPVERLAVLTFDWS</sequence>
<organism evidence="1 2">
    <name type="scientific">Kitasatospora cystarginea</name>
    <dbReference type="NCBI Taxonomy" id="58350"/>
    <lineage>
        <taxon>Bacteria</taxon>
        <taxon>Bacillati</taxon>
        <taxon>Actinomycetota</taxon>
        <taxon>Actinomycetes</taxon>
        <taxon>Kitasatosporales</taxon>
        <taxon>Streptomycetaceae</taxon>
        <taxon>Kitasatospora</taxon>
    </lineage>
</organism>
<protein>
    <submittedName>
        <fullName evidence="1">Uncharacterized protein</fullName>
    </submittedName>
</protein>
<keyword evidence="2" id="KW-1185">Reference proteome</keyword>
<comment type="caution">
    <text evidence="1">The sequence shown here is derived from an EMBL/GenBank/DDBJ whole genome shotgun (WGS) entry which is preliminary data.</text>
</comment>
<evidence type="ECO:0000313" key="2">
    <source>
        <dbReference type="Proteomes" id="UP001500305"/>
    </source>
</evidence>
<dbReference type="EMBL" id="BAAATR010000033">
    <property type="protein sequence ID" value="GAA2265978.1"/>
    <property type="molecule type" value="Genomic_DNA"/>
</dbReference>
<gene>
    <name evidence="1" type="ORF">GCM10010430_58700</name>
</gene>
<proteinExistence type="predicted"/>
<dbReference type="RefSeq" id="WP_344639531.1">
    <property type="nucleotide sequence ID" value="NZ_BAAATR010000033.1"/>
</dbReference>
<dbReference type="Proteomes" id="UP001500305">
    <property type="component" value="Unassembled WGS sequence"/>
</dbReference>
<name>A0ABP5RMD7_9ACTN</name>
<reference evidence="2" key="1">
    <citation type="journal article" date="2019" name="Int. J. Syst. Evol. Microbiol.">
        <title>The Global Catalogue of Microorganisms (GCM) 10K type strain sequencing project: providing services to taxonomists for standard genome sequencing and annotation.</title>
        <authorList>
            <consortium name="The Broad Institute Genomics Platform"/>
            <consortium name="The Broad Institute Genome Sequencing Center for Infectious Disease"/>
            <person name="Wu L."/>
            <person name="Ma J."/>
        </authorList>
    </citation>
    <scope>NUCLEOTIDE SEQUENCE [LARGE SCALE GENOMIC DNA]</scope>
    <source>
        <strain evidence="2">JCM 7356</strain>
    </source>
</reference>
<evidence type="ECO:0000313" key="1">
    <source>
        <dbReference type="EMBL" id="GAA2265978.1"/>
    </source>
</evidence>